<keyword evidence="3" id="KW-0249">Electron transport</keyword>
<dbReference type="AlphaFoldDB" id="A0A0W8FL48"/>
<proteinExistence type="predicted"/>
<dbReference type="PROSITE" id="PS00194">
    <property type="entry name" value="THIOREDOXIN_1"/>
    <property type="match status" value="1"/>
</dbReference>
<dbReference type="InterPro" id="IPR017937">
    <property type="entry name" value="Thioredoxin_CS"/>
</dbReference>
<dbReference type="Pfam" id="PF00085">
    <property type="entry name" value="Thioredoxin"/>
    <property type="match status" value="1"/>
</dbReference>
<evidence type="ECO:0000256" key="3">
    <source>
        <dbReference type="ARBA" id="ARBA00022982"/>
    </source>
</evidence>
<feature type="domain" description="Thioredoxin" evidence="6">
    <location>
        <begin position="71"/>
        <end position="183"/>
    </location>
</feature>
<evidence type="ECO:0000256" key="4">
    <source>
        <dbReference type="ARBA" id="ARBA00023157"/>
    </source>
</evidence>
<gene>
    <name evidence="7" type="ORF">ASZ90_008619</name>
</gene>
<evidence type="ECO:0000256" key="1">
    <source>
        <dbReference type="ARBA" id="ARBA00022448"/>
    </source>
</evidence>
<evidence type="ECO:0000256" key="5">
    <source>
        <dbReference type="ARBA" id="ARBA00023284"/>
    </source>
</evidence>
<dbReference type="InterPro" id="IPR013766">
    <property type="entry name" value="Thioredoxin_domain"/>
</dbReference>
<comment type="caution">
    <text evidence="7">The sequence shown here is derived from an EMBL/GenBank/DDBJ whole genome shotgun (WGS) entry which is preliminary data.</text>
</comment>
<sequence length="185" mass="20839">MPDNIIIRCLNCGTRNRIPKPKLQGRSFCGKCGASLEELIIRCLNCGTKNRMPEDRLHQKPLCGKCREQLIIPQQKVMPFDVTDQTFAREVLTSETSVLVDCWAPWCGPCRTLSPVIDELASDYANGVKVVKLNVDENPLTASQYGIRSIPTMLFFKEGKMVHRVTGALPKEEIERHLLSIIKTN</sequence>
<protein>
    <submittedName>
        <fullName evidence="7">Thioredoxin</fullName>
    </submittedName>
</protein>
<dbReference type="GO" id="GO:0005829">
    <property type="term" value="C:cytosol"/>
    <property type="evidence" value="ECO:0007669"/>
    <property type="project" value="TreeGrafter"/>
</dbReference>
<dbReference type="PRINTS" id="PR00421">
    <property type="entry name" value="THIOREDOXIN"/>
</dbReference>
<reference evidence="7" key="1">
    <citation type="journal article" date="2015" name="Proc. Natl. Acad. Sci. U.S.A.">
        <title>Networks of energetic and metabolic interactions define dynamics in microbial communities.</title>
        <authorList>
            <person name="Embree M."/>
            <person name="Liu J.K."/>
            <person name="Al-Bassam M.M."/>
            <person name="Zengler K."/>
        </authorList>
    </citation>
    <scope>NUCLEOTIDE SEQUENCE</scope>
</reference>
<dbReference type="FunFam" id="3.40.30.10:FF:000001">
    <property type="entry name" value="Thioredoxin"/>
    <property type="match status" value="1"/>
</dbReference>
<accession>A0A0W8FL48</accession>
<dbReference type="SUPFAM" id="SSF52833">
    <property type="entry name" value="Thioredoxin-like"/>
    <property type="match status" value="1"/>
</dbReference>
<dbReference type="InterPro" id="IPR049299">
    <property type="entry name" value="Thio2_N"/>
</dbReference>
<dbReference type="GO" id="GO:0015035">
    <property type="term" value="F:protein-disulfide reductase activity"/>
    <property type="evidence" value="ECO:0007669"/>
    <property type="project" value="InterPro"/>
</dbReference>
<keyword evidence="1" id="KW-0813">Transport</keyword>
<dbReference type="Gene3D" id="3.40.30.10">
    <property type="entry name" value="Glutaredoxin"/>
    <property type="match status" value="1"/>
</dbReference>
<dbReference type="GO" id="GO:0046872">
    <property type="term" value="F:metal ion binding"/>
    <property type="evidence" value="ECO:0007669"/>
    <property type="project" value="UniProtKB-KW"/>
</dbReference>
<dbReference type="InterPro" id="IPR036249">
    <property type="entry name" value="Thioredoxin-like_sf"/>
</dbReference>
<dbReference type="CDD" id="cd02947">
    <property type="entry name" value="TRX_family"/>
    <property type="match status" value="1"/>
</dbReference>
<keyword evidence="2" id="KW-0479">Metal-binding</keyword>
<dbReference type="NCBIfam" id="TIGR01068">
    <property type="entry name" value="thioredoxin"/>
    <property type="match status" value="1"/>
</dbReference>
<keyword evidence="4" id="KW-1015">Disulfide bond</keyword>
<dbReference type="InterPro" id="IPR005746">
    <property type="entry name" value="Thioredoxin"/>
</dbReference>
<evidence type="ECO:0000256" key="2">
    <source>
        <dbReference type="ARBA" id="ARBA00022723"/>
    </source>
</evidence>
<dbReference type="NCBIfam" id="NF008229">
    <property type="entry name" value="PRK10996.1"/>
    <property type="match status" value="1"/>
</dbReference>
<dbReference type="Gene3D" id="2.30.30.380">
    <property type="entry name" value="Zn-finger domain of Sec23/24"/>
    <property type="match status" value="2"/>
</dbReference>
<dbReference type="Pfam" id="PF21352">
    <property type="entry name" value="Zn_ribbon_Thio2"/>
    <property type="match status" value="1"/>
</dbReference>
<keyword evidence="5" id="KW-0676">Redox-active center</keyword>
<evidence type="ECO:0000259" key="6">
    <source>
        <dbReference type="PROSITE" id="PS51352"/>
    </source>
</evidence>
<dbReference type="PANTHER" id="PTHR45663">
    <property type="entry name" value="GEO12009P1"/>
    <property type="match status" value="1"/>
</dbReference>
<name>A0A0W8FL48_9ZZZZ</name>
<dbReference type="PROSITE" id="PS51352">
    <property type="entry name" value="THIOREDOXIN_2"/>
    <property type="match status" value="1"/>
</dbReference>
<dbReference type="GO" id="GO:0045454">
    <property type="term" value="P:cell redox homeostasis"/>
    <property type="evidence" value="ECO:0007669"/>
    <property type="project" value="TreeGrafter"/>
</dbReference>
<dbReference type="PANTHER" id="PTHR45663:SF11">
    <property type="entry name" value="GEO12009P1"/>
    <property type="match status" value="1"/>
</dbReference>
<dbReference type="EMBL" id="LNQE01001039">
    <property type="protein sequence ID" value="KUG21615.1"/>
    <property type="molecule type" value="Genomic_DNA"/>
</dbReference>
<organism evidence="7">
    <name type="scientific">hydrocarbon metagenome</name>
    <dbReference type="NCBI Taxonomy" id="938273"/>
    <lineage>
        <taxon>unclassified sequences</taxon>
        <taxon>metagenomes</taxon>
        <taxon>ecological metagenomes</taxon>
    </lineage>
</organism>
<evidence type="ECO:0000313" key="7">
    <source>
        <dbReference type="EMBL" id="KUG21615.1"/>
    </source>
</evidence>